<comment type="subunit">
    <text evidence="4">Homodecamer.</text>
</comment>
<protein>
    <recommendedName>
        <fullName evidence="5">muconolactone Delta-isomerase</fullName>
        <ecNumber evidence="5">5.3.3.4</ecNumber>
    </recommendedName>
</protein>
<feature type="domain" description="Muconolactone isomerase" evidence="8">
    <location>
        <begin position="1"/>
        <end position="89"/>
    </location>
</feature>
<proteinExistence type="inferred from homology"/>
<dbReference type="EC" id="5.3.3.4" evidence="5"/>
<dbReference type="SUPFAM" id="SSF54909">
    <property type="entry name" value="Dimeric alpha+beta barrel"/>
    <property type="match status" value="1"/>
</dbReference>
<comment type="caution">
    <text evidence="9">The sequence shown here is derived from an EMBL/GenBank/DDBJ whole genome shotgun (WGS) entry which is preliminary data.</text>
</comment>
<evidence type="ECO:0000256" key="7">
    <source>
        <dbReference type="ARBA" id="ARBA00023235"/>
    </source>
</evidence>
<dbReference type="InterPro" id="IPR026029">
    <property type="entry name" value="MLI_dom"/>
</dbReference>
<evidence type="ECO:0000313" key="9">
    <source>
        <dbReference type="EMBL" id="GII92123.1"/>
    </source>
</evidence>
<keyword evidence="6" id="KW-0058">Aromatic hydrocarbons catabolism</keyword>
<dbReference type="InterPro" id="IPR011008">
    <property type="entry name" value="Dimeric_a/b-barrel"/>
</dbReference>
<dbReference type="GO" id="GO:0016159">
    <property type="term" value="F:muconolactone delta-isomerase activity"/>
    <property type="evidence" value="ECO:0007669"/>
    <property type="project" value="UniProtKB-EC"/>
</dbReference>
<comment type="similarity">
    <text evidence="3">Belongs to the muconolactone Delta-isomerase family.</text>
</comment>
<dbReference type="RefSeq" id="WP_204024646.1">
    <property type="nucleotide sequence ID" value="NZ_BOOW01000013.1"/>
</dbReference>
<comment type="pathway">
    <text evidence="2">Aromatic compound metabolism; beta-ketoadipate pathway; 5-oxo-4,5-dihydro-2-furylacetate from catechol: step 3/3.</text>
</comment>
<comment type="catalytic activity">
    <reaction evidence="1">
        <text>(S)-muconolactone = (4,5-dihydro-5-oxofuran-2-yl)-acetate</text>
        <dbReference type="Rhea" id="RHEA:12348"/>
        <dbReference type="ChEBI" id="CHEBI:58425"/>
        <dbReference type="ChEBI" id="CHEBI:58736"/>
        <dbReference type="EC" id="5.3.3.4"/>
    </reaction>
</comment>
<name>A0A919REG9_9ACTN</name>
<dbReference type="Proteomes" id="UP000606172">
    <property type="component" value="Unassembled WGS sequence"/>
</dbReference>
<dbReference type="AlphaFoldDB" id="A0A919REG9"/>
<sequence>MEFLVNIRIQWPADGDPEKYARIAEEERALAGKLAEAGHLIRMWRVPGRRENWGLWRAESPSELHEILSRLPVWPWMDITVHPLGWHPVDPAPEHSRPQVTLPH</sequence>
<evidence type="ECO:0000256" key="2">
    <source>
        <dbReference type="ARBA" id="ARBA00005193"/>
    </source>
</evidence>
<organism evidence="9 10">
    <name type="scientific">Sinosporangium siamense</name>
    <dbReference type="NCBI Taxonomy" id="1367973"/>
    <lineage>
        <taxon>Bacteria</taxon>
        <taxon>Bacillati</taxon>
        <taxon>Actinomycetota</taxon>
        <taxon>Actinomycetes</taxon>
        <taxon>Streptosporangiales</taxon>
        <taxon>Streptosporangiaceae</taxon>
        <taxon>Sinosporangium</taxon>
    </lineage>
</organism>
<evidence type="ECO:0000256" key="5">
    <source>
        <dbReference type="ARBA" id="ARBA00012070"/>
    </source>
</evidence>
<dbReference type="InterPro" id="IPR003464">
    <property type="entry name" value="Muconolactone_d_Isoase"/>
</dbReference>
<keyword evidence="7" id="KW-0413">Isomerase</keyword>
<evidence type="ECO:0000256" key="4">
    <source>
        <dbReference type="ARBA" id="ARBA00011365"/>
    </source>
</evidence>
<evidence type="ECO:0000259" key="8">
    <source>
        <dbReference type="Pfam" id="PF02426"/>
    </source>
</evidence>
<evidence type="ECO:0000256" key="3">
    <source>
        <dbReference type="ARBA" id="ARBA00010882"/>
    </source>
</evidence>
<gene>
    <name evidence="9" type="ORF">Ssi02_23540</name>
</gene>
<dbReference type="Gene3D" id="3.30.70.1060">
    <property type="entry name" value="Dimeric alpha+beta barrel"/>
    <property type="match status" value="1"/>
</dbReference>
<accession>A0A919REG9</accession>
<dbReference type="Pfam" id="PF02426">
    <property type="entry name" value="MIase"/>
    <property type="match status" value="1"/>
</dbReference>
<evidence type="ECO:0000256" key="6">
    <source>
        <dbReference type="ARBA" id="ARBA00022797"/>
    </source>
</evidence>
<evidence type="ECO:0000313" key="10">
    <source>
        <dbReference type="Proteomes" id="UP000606172"/>
    </source>
</evidence>
<keyword evidence="10" id="KW-1185">Reference proteome</keyword>
<evidence type="ECO:0000256" key="1">
    <source>
        <dbReference type="ARBA" id="ARBA00001739"/>
    </source>
</evidence>
<dbReference type="PIRSF" id="PIRSF001486">
    <property type="entry name" value="CatC"/>
    <property type="match status" value="1"/>
</dbReference>
<dbReference type="EMBL" id="BOOW01000013">
    <property type="protein sequence ID" value="GII92123.1"/>
    <property type="molecule type" value="Genomic_DNA"/>
</dbReference>
<reference evidence="9" key="1">
    <citation type="submission" date="2021-01" db="EMBL/GenBank/DDBJ databases">
        <title>Whole genome shotgun sequence of Sinosporangium siamense NBRC 109515.</title>
        <authorList>
            <person name="Komaki H."/>
            <person name="Tamura T."/>
        </authorList>
    </citation>
    <scope>NUCLEOTIDE SEQUENCE</scope>
    <source>
        <strain evidence="9">NBRC 109515</strain>
    </source>
</reference>